<gene>
    <name evidence="2" type="ORF">CWM47_03490</name>
</gene>
<keyword evidence="1" id="KW-0472">Membrane</keyword>
<sequence>MNIIFQFGEFAAAEESKFWDYFFQFLTVITAVGVPLYIYWRGQVDQIKNERQRKSELEESRLKYLQFLVNDAVLSLGTTFEIMPGIYTEHAKDPLEIPSITEKPPVSIQRIANKITQEDYYHASINRIPGDDISNIFILFDFLDNSLIEFQKHHNKVASDTERLRVEQAGAMNEFVNQCKEVRRNLAKYDLKGRHEDISTKFNSLLNRFWALMDRKDRHDHQRIPNLLLYPIRELFEEFDHVNEIASLRLEAQNLINRQILIVHQNKTHISALHSMISEMHNAYNSESPKLVPLKEYIETLKSVDTRRLDVLPTWRELWLMIINKVK</sequence>
<dbReference type="EMBL" id="CP025096">
    <property type="protein sequence ID" value="AUD00961.1"/>
    <property type="molecule type" value="Genomic_DNA"/>
</dbReference>
<organism evidence="2 3">
    <name type="scientific">Spirosoma pollinicola</name>
    <dbReference type="NCBI Taxonomy" id="2057025"/>
    <lineage>
        <taxon>Bacteria</taxon>
        <taxon>Pseudomonadati</taxon>
        <taxon>Bacteroidota</taxon>
        <taxon>Cytophagia</taxon>
        <taxon>Cytophagales</taxon>
        <taxon>Cytophagaceae</taxon>
        <taxon>Spirosoma</taxon>
    </lineage>
</organism>
<evidence type="ECO:0000256" key="1">
    <source>
        <dbReference type="SAM" id="Phobius"/>
    </source>
</evidence>
<evidence type="ECO:0000313" key="2">
    <source>
        <dbReference type="EMBL" id="AUD00961.1"/>
    </source>
</evidence>
<dbReference type="Proteomes" id="UP000232883">
    <property type="component" value="Chromosome"/>
</dbReference>
<dbReference type="KEGG" id="spir:CWM47_03490"/>
<keyword evidence="1" id="KW-1133">Transmembrane helix</keyword>
<name>A0A2K8YTL2_9BACT</name>
<accession>A0A2K8YTL2</accession>
<protein>
    <submittedName>
        <fullName evidence="2">Uncharacterized protein</fullName>
    </submittedName>
</protein>
<reference evidence="2 3" key="1">
    <citation type="submission" date="2017-11" db="EMBL/GenBank/DDBJ databases">
        <title>Taxonomic description and genome sequences of Spirosoma HA7 sp. nov., isolated from pollen microhabitat of Corylus avellana.</title>
        <authorList>
            <person name="Ambika Manirajan B."/>
            <person name="Suarez C."/>
            <person name="Ratering S."/>
            <person name="Geissler-Plaum R."/>
            <person name="Cardinale M."/>
            <person name="Sylvia S."/>
        </authorList>
    </citation>
    <scope>NUCLEOTIDE SEQUENCE [LARGE SCALE GENOMIC DNA]</scope>
    <source>
        <strain evidence="2 3">HA7</strain>
    </source>
</reference>
<feature type="transmembrane region" description="Helical" evidence="1">
    <location>
        <begin position="21"/>
        <end position="40"/>
    </location>
</feature>
<dbReference type="RefSeq" id="WP_100986384.1">
    <property type="nucleotide sequence ID" value="NZ_CP025096.1"/>
</dbReference>
<dbReference type="AlphaFoldDB" id="A0A2K8YTL2"/>
<keyword evidence="1" id="KW-0812">Transmembrane</keyword>
<evidence type="ECO:0000313" key="3">
    <source>
        <dbReference type="Proteomes" id="UP000232883"/>
    </source>
</evidence>
<keyword evidence="3" id="KW-1185">Reference proteome</keyword>
<proteinExistence type="predicted"/>